<proteinExistence type="predicted"/>
<dbReference type="AlphaFoldDB" id="A0A0H5RB87"/>
<feature type="non-terminal residue" evidence="1">
    <location>
        <position position="1"/>
    </location>
</feature>
<organism evidence="1">
    <name type="scientific">Spongospora subterranea</name>
    <dbReference type="NCBI Taxonomy" id="70186"/>
    <lineage>
        <taxon>Eukaryota</taxon>
        <taxon>Sar</taxon>
        <taxon>Rhizaria</taxon>
        <taxon>Endomyxa</taxon>
        <taxon>Phytomyxea</taxon>
        <taxon>Plasmodiophorida</taxon>
        <taxon>Plasmodiophoridae</taxon>
        <taxon>Spongospora</taxon>
    </lineage>
</organism>
<evidence type="ECO:0008006" key="2">
    <source>
        <dbReference type="Google" id="ProtNLM"/>
    </source>
</evidence>
<reference evidence="1" key="1">
    <citation type="submission" date="2015-04" db="EMBL/GenBank/DDBJ databases">
        <title>The genome sequence of the plant pathogenic Rhizarian Plasmodiophora brassicae reveals insights in its biotrophic life cycle and the origin of chitin synthesis.</title>
        <authorList>
            <person name="Schwelm A."/>
            <person name="Fogelqvist J."/>
            <person name="Knaust A."/>
            <person name="Julke S."/>
            <person name="Lilja T."/>
            <person name="Dhandapani V."/>
            <person name="Bonilla-Rosso G."/>
            <person name="Karlsson M."/>
            <person name="Shevchenko A."/>
            <person name="Choi S.R."/>
            <person name="Kim H.G."/>
            <person name="Park J.Y."/>
            <person name="Lim Y.P."/>
            <person name="Ludwig-Muller J."/>
            <person name="Dixelius C."/>
        </authorList>
    </citation>
    <scope>NUCLEOTIDE SEQUENCE</scope>
    <source>
        <tissue evidence="1">Potato root galls</tissue>
    </source>
</reference>
<sequence>AYCPWSNGTIEVVNRRILHVLRSLIFELRLDLRDWPILIPLARFTLNHTTPPDRPAAVTLFCGLPPSSPLDSIWNPKSQSIVSVPLNSDQLFALVEDLRQALQKWHKHVGETRRV</sequence>
<dbReference type="GO" id="GO:0003676">
    <property type="term" value="F:nucleic acid binding"/>
    <property type="evidence" value="ECO:0007669"/>
    <property type="project" value="InterPro"/>
</dbReference>
<dbReference type="SUPFAM" id="SSF53098">
    <property type="entry name" value="Ribonuclease H-like"/>
    <property type="match status" value="1"/>
</dbReference>
<name>A0A0H5RB87_9EUKA</name>
<dbReference type="EMBL" id="HACM01010440">
    <property type="protein sequence ID" value="CRZ10882.1"/>
    <property type="molecule type" value="Transcribed_RNA"/>
</dbReference>
<accession>A0A0H5RB87</accession>
<dbReference type="InterPro" id="IPR036397">
    <property type="entry name" value="RNaseH_sf"/>
</dbReference>
<protein>
    <recommendedName>
        <fullName evidence="2">Integrase catalytic domain-containing protein</fullName>
    </recommendedName>
</protein>
<evidence type="ECO:0000313" key="1">
    <source>
        <dbReference type="EMBL" id="CRZ10882.1"/>
    </source>
</evidence>
<dbReference type="Gene3D" id="3.30.420.10">
    <property type="entry name" value="Ribonuclease H-like superfamily/Ribonuclease H"/>
    <property type="match status" value="1"/>
</dbReference>
<dbReference type="InterPro" id="IPR012337">
    <property type="entry name" value="RNaseH-like_sf"/>
</dbReference>